<reference evidence="1 2" key="1">
    <citation type="journal article" date="2018" name="Sci. Rep.">
        <title>Comparative analysis of the Pocillopora damicornis genome highlights role of immune system in coral evolution.</title>
        <authorList>
            <person name="Cunning R."/>
            <person name="Bay R.A."/>
            <person name="Gillette P."/>
            <person name="Baker A.C."/>
            <person name="Traylor-Knowles N."/>
        </authorList>
    </citation>
    <scope>NUCLEOTIDE SEQUENCE [LARGE SCALE GENOMIC DNA]</scope>
    <source>
        <strain evidence="1">RSMAS</strain>
        <tissue evidence="1">Whole animal</tissue>
    </source>
</reference>
<protein>
    <submittedName>
        <fullName evidence="1">Uncharacterized protein</fullName>
    </submittedName>
</protein>
<keyword evidence="2" id="KW-1185">Reference proteome</keyword>
<comment type="caution">
    <text evidence="1">The sequence shown here is derived from an EMBL/GenBank/DDBJ whole genome shotgun (WGS) entry which is preliminary data.</text>
</comment>
<sequence>MQTRGRLGEHDIRVGNHDAKRSGFQLIECSPNLPVNSGALGNILSYDVSKMFDCGPEPCDTKMYAFHSSKLILMLGKFKAPVESKCCSVHSKSLVVHDKTSLLRFATATELETLQIANAYVFNIKPLPGIMPSTMAFVAIPPATVII</sequence>
<dbReference type="EMBL" id="RCHS01000697">
    <property type="protein sequence ID" value="RMX57226.1"/>
    <property type="molecule type" value="Genomic_DNA"/>
</dbReference>
<organism evidence="1 2">
    <name type="scientific">Pocillopora damicornis</name>
    <name type="common">Cauliflower coral</name>
    <name type="synonym">Millepora damicornis</name>
    <dbReference type="NCBI Taxonomy" id="46731"/>
    <lineage>
        <taxon>Eukaryota</taxon>
        <taxon>Metazoa</taxon>
        <taxon>Cnidaria</taxon>
        <taxon>Anthozoa</taxon>
        <taxon>Hexacorallia</taxon>
        <taxon>Scleractinia</taxon>
        <taxon>Astrocoeniina</taxon>
        <taxon>Pocilloporidae</taxon>
        <taxon>Pocillopora</taxon>
    </lineage>
</organism>
<name>A0A3M6UU72_POCDA</name>
<evidence type="ECO:0000313" key="1">
    <source>
        <dbReference type="EMBL" id="RMX57226.1"/>
    </source>
</evidence>
<accession>A0A3M6UU72</accession>
<gene>
    <name evidence="1" type="ORF">pdam_00024346</name>
</gene>
<evidence type="ECO:0000313" key="2">
    <source>
        <dbReference type="Proteomes" id="UP000275408"/>
    </source>
</evidence>
<proteinExistence type="predicted"/>
<dbReference type="AlphaFoldDB" id="A0A3M6UU72"/>
<dbReference type="Proteomes" id="UP000275408">
    <property type="component" value="Unassembled WGS sequence"/>
</dbReference>